<keyword evidence="2" id="KW-1185">Reference proteome</keyword>
<dbReference type="Proteomes" id="UP001221757">
    <property type="component" value="Unassembled WGS sequence"/>
</dbReference>
<dbReference type="AlphaFoldDB" id="A0AAD7CX92"/>
<name>A0AAD7CX92_MYCRO</name>
<accession>A0AAD7CX92</accession>
<protein>
    <submittedName>
        <fullName evidence="1">Uncharacterized protein</fullName>
    </submittedName>
</protein>
<proteinExistence type="predicted"/>
<reference evidence="1" key="1">
    <citation type="submission" date="2023-03" db="EMBL/GenBank/DDBJ databases">
        <title>Massive genome expansion in bonnet fungi (Mycena s.s.) driven by repeated elements and novel gene families across ecological guilds.</title>
        <authorList>
            <consortium name="Lawrence Berkeley National Laboratory"/>
            <person name="Harder C.B."/>
            <person name="Miyauchi S."/>
            <person name="Viragh M."/>
            <person name="Kuo A."/>
            <person name="Thoen E."/>
            <person name="Andreopoulos B."/>
            <person name="Lu D."/>
            <person name="Skrede I."/>
            <person name="Drula E."/>
            <person name="Henrissat B."/>
            <person name="Morin E."/>
            <person name="Kohler A."/>
            <person name="Barry K."/>
            <person name="LaButti K."/>
            <person name="Morin E."/>
            <person name="Salamov A."/>
            <person name="Lipzen A."/>
            <person name="Mereny Z."/>
            <person name="Hegedus B."/>
            <person name="Baldrian P."/>
            <person name="Stursova M."/>
            <person name="Weitz H."/>
            <person name="Taylor A."/>
            <person name="Grigoriev I.V."/>
            <person name="Nagy L.G."/>
            <person name="Martin F."/>
            <person name="Kauserud H."/>
        </authorList>
    </citation>
    <scope>NUCLEOTIDE SEQUENCE</scope>
    <source>
        <strain evidence="1">CBHHK067</strain>
    </source>
</reference>
<dbReference type="EMBL" id="JARKIE010000199">
    <property type="protein sequence ID" value="KAJ7668007.1"/>
    <property type="molecule type" value="Genomic_DNA"/>
</dbReference>
<organism evidence="1 2">
    <name type="scientific">Mycena rosella</name>
    <name type="common">Pink bonnet</name>
    <name type="synonym">Agaricus rosellus</name>
    <dbReference type="NCBI Taxonomy" id="1033263"/>
    <lineage>
        <taxon>Eukaryota</taxon>
        <taxon>Fungi</taxon>
        <taxon>Dikarya</taxon>
        <taxon>Basidiomycota</taxon>
        <taxon>Agaricomycotina</taxon>
        <taxon>Agaricomycetes</taxon>
        <taxon>Agaricomycetidae</taxon>
        <taxon>Agaricales</taxon>
        <taxon>Marasmiineae</taxon>
        <taxon>Mycenaceae</taxon>
        <taxon>Mycena</taxon>
    </lineage>
</organism>
<sequence>MAQAAADLLGFDFGYCAPWIESQGQISASGVRLGFLYTANCPHHQIKEFESCALPHHFHAHRRCRRHRGQLRCLSRFGVSEIGWNLVFPCEVAENVMFCGYHGQSDRNLYPKPISMFCEYTTNNGTLIQNENAWHLCQQTVNVTECKE</sequence>
<evidence type="ECO:0000313" key="1">
    <source>
        <dbReference type="EMBL" id="KAJ7668007.1"/>
    </source>
</evidence>
<comment type="caution">
    <text evidence="1">The sequence shown here is derived from an EMBL/GenBank/DDBJ whole genome shotgun (WGS) entry which is preliminary data.</text>
</comment>
<evidence type="ECO:0000313" key="2">
    <source>
        <dbReference type="Proteomes" id="UP001221757"/>
    </source>
</evidence>
<gene>
    <name evidence="1" type="ORF">B0H17DRAFT_1142664</name>
</gene>